<dbReference type="GO" id="GO:0046872">
    <property type="term" value="F:metal ion binding"/>
    <property type="evidence" value="ECO:0007669"/>
    <property type="project" value="UniProtKB-KW"/>
</dbReference>
<keyword evidence="3" id="KW-0949">S-adenosyl-L-methionine</keyword>
<keyword evidence="2" id="KW-0004">4Fe-4S</keyword>
<evidence type="ECO:0000313" key="8">
    <source>
        <dbReference type="EMBL" id="APG25609.1"/>
    </source>
</evidence>
<dbReference type="Pfam" id="PF16199">
    <property type="entry name" value="Radical_SAM_C"/>
    <property type="match status" value="1"/>
</dbReference>
<evidence type="ECO:0000256" key="4">
    <source>
        <dbReference type="ARBA" id="ARBA00022723"/>
    </source>
</evidence>
<evidence type="ECO:0000259" key="7">
    <source>
        <dbReference type="SMART" id="SM00729"/>
    </source>
</evidence>
<dbReference type="KEGG" id="pace:A6070_05755"/>
<dbReference type="InterPro" id="IPR006638">
    <property type="entry name" value="Elp3/MiaA/NifB-like_rSAM"/>
</dbReference>
<keyword evidence="5" id="KW-0408">Iron</keyword>
<dbReference type="PANTHER" id="PTHR11135">
    <property type="entry name" value="HISTONE ACETYLTRANSFERASE-RELATED"/>
    <property type="match status" value="1"/>
</dbReference>
<dbReference type="AlphaFoldDB" id="A0A1L3GI76"/>
<dbReference type="SMART" id="SM00729">
    <property type="entry name" value="Elp3"/>
    <property type="match status" value="1"/>
</dbReference>
<accession>A0A1L3GI76</accession>
<keyword evidence="6" id="KW-0411">Iron-sulfur</keyword>
<dbReference type="SUPFAM" id="SSF102114">
    <property type="entry name" value="Radical SAM enzymes"/>
    <property type="match status" value="1"/>
</dbReference>
<dbReference type="Proteomes" id="UP000182264">
    <property type="component" value="Chromosome"/>
</dbReference>
<dbReference type="GO" id="GO:0051539">
    <property type="term" value="F:4 iron, 4 sulfur cluster binding"/>
    <property type="evidence" value="ECO:0007669"/>
    <property type="project" value="UniProtKB-KW"/>
</dbReference>
<keyword evidence="9" id="KW-1185">Reference proteome</keyword>
<evidence type="ECO:0000313" key="9">
    <source>
        <dbReference type="Proteomes" id="UP000182264"/>
    </source>
</evidence>
<name>A0A1L3GI76_SYNAC</name>
<dbReference type="InterPro" id="IPR058240">
    <property type="entry name" value="rSAM_sf"/>
</dbReference>
<evidence type="ECO:0000256" key="6">
    <source>
        <dbReference type="ARBA" id="ARBA00023014"/>
    </source>
</evidence>
<evidence type="ECO:0000256" key="3">
    <source>
        <dbReference type="ARBA" id="ARBA00022691"/>
    </source>
</evidence>
<evidence type="ECO:0000256" key="1">
    <source>
        <dbReference type="ARBA" id="ARBA00001966"/>
    </source>
</evidence>
<proteinExistence type="predicted"/>
<keyword evidence="4" id="KW-0479">Metal-binding</keyword>
<dbReference type="EMBL" id="CP015518">
    <property type="protein sequence ID" value="APG25609.1"/>
    <property type="molecule type" value="Genomic_DNA"/>
</dbReference>
<dbReference type="Gene3D" id="3.30.750.200">
    <property type="match status" value="1"/>
</dbReference>
<evidence type="ECO:0000256" key="5">
    <source>
        <dbReference type="ARBA" id="ARBA00023004"/>
    </source>
</evidence>
<dbReference type="STRING" id="29542.A6070_05755"/>
<dbReference type="InterPro" id="IPR032432">
    <property type="entry name" value="Radical_SAM_C"/>
</dbReference>
<comment type="cofactor">
    <cofactor evidence="1">
        <name>[4Fe-4S] cluster</name>
        <dbReference type="ChEBI" id="CHEBI:49883"/>
    </cofactor>
</comment>
<dbReference type="CDD" id="cd01335">
    <property type="entry name" value="Radical_SAM"/>
    <property type="match status" value="1"/>
</dbReference>
<evidence type="ECO:0000256" key="2">
    <source>
        <dbReference type="ARBA" id="ARBA00022485"/>
    </source>
</evidence>
<reference evidence="8 9" key="1">
    <citation type="journal article" date="2017" name="Genome Announc.">
        <title>Complete Genome Sequences of Two Acetylene-Fermenting Pelobacter acetylenicus Strains.</title>
        <authorList>
            <person name="Sutton J.M."/>
            <person name="Baesman S.M."/>
            <person name="Fierst J.L."/>
            <person name="Poret-Peterson A.T."/>
            <person name="Oremland R.S."/>
            <person name="Dunlap D.S."/>
            <person name="Akob D.M."/>
        </authorList>
    </citation>
    <scope>NUCLEOTIDE SEQUENCE [LARGE SCALE GENOMIC DNA]</scope>
    <source>
        <strain evidence="8 9">DSM 3247</strain>
    </source>
</reference>
<organism evidence="8 9">
    <name type="scientific">Syntrophotalea acetylenica</name>
    <name type="common">Pelobacter acetylenicus</name>
    <dbReference type="NCBI Taxonomy" id="29542"/>
    <lineage>
        <taxon>Bacteria</taxon>
        <taxon>Pseudomonadati</taxon>
        <taxon>Thermodesulfobacteriota</taxon>
        <taxon>Desulfuromonadia</taxon>
        <taxon>Desulfuromonadales</taxon>
        <taxon>Syntrophotaleaceae</taxon>
        <taxon>Syntrophotalea</taxon>
    </lineage>
</organism>
<dbReference type="InterPro" id="IPR007197">
    <property type="entry name" value="rSAM"/>
</dbReference>
<dbReference type="GO" id="GO:0005737">
    <property type="term" value="C:cytoplasm"/>
    <property type="evidence" value="ECO:0007669"/>
    <property type="project" value="TreeGrafter"/>
</dbReference>
<dbReference type="PANTHER" id="PTHR11135:SF0">
    <property type="entry name" value="ELONGATOR COMPLEX PROTEIN 3"/>
    <property type="match status" value="1"/>
</dbReference>
<protein>
    <recommendedName>
        <fullName evidence="7">Elp3/MiaA/NifB-like radical SAM core domain-containing protein</fullName>
    </recommendedName>
</protein>
<dbReference type="InterPro" id="IPR039661">
    <property type="entry name" value="ELP3"/>
</dbReference>
<gene>
    <name evidence="8" type="ORF">A7E75_11720</name>
</gene>
<dbReference type="GO" id="GO:0002926">
    <property type="term" value="P:tRNA wobble base 5-methoxycarbonylmethyl-2-thiouridinylation"/>
    <property type="evidence" value="ECO:0007669"/>
    <property type="project" value="TreeGrafter"/>
</dbReference>
<dbReference type="GO" id="GO:0003824">
    <property type="term" value="F:catalytic activity"/>
    <property type="evidence" value="ECO:0007669"/>
    <property type="project" value="InterPro"/>
</dbReference>
<sequence>MLPERGVGEVAFYGGSFTMLDPCLQEAYLAGVVPFVRAGRVAGIRVSTRPDGCDNERVARLRAFNVTTVELGCQSFSDAVLRKARRGHDASAAGESVMRLRNAGLRVGLQLMPGLPGGDGDEARRSLARALDLEPDFLRLYPAVVLAGTGLAQAWRRGDYVPLDLDDAVELCAELLWHCHDQGVPVIRLGLQSSPELDRGSTVLAGPYHPAFGQLVRSRLWRRALESTATASGGRRAKVDFADLSDAMGHRRTNLDYLSRRFGHFEIVSSGHQVRQCFVLAGCRHDMMSQARYLQPLPPTTDDHS</sequence>
<dbReference type="Pfam" id="PF04055">
    <property type="entry name" value="Radical_SAM"/>
    <property type="match status" value="1"/>
</dbReference>
<feature type="domain" description="Elp3/MiaA/NifB-like radical SAM core" evidence="7">
    <location>
        <begin position="9"/>
        <end position="174"/>
    </location>
</feature>